<gene>
    <name evidence="1" type="ORF">FSBG_01862</name>
</gene>
<protein>
    <submittedName>
        <fullName evidence="1">Uncharacterized protein</fullName>
    </submittedName>
</protein>
<sequence>SKKWKKIIDEPQSYLVHNKSFTIDSEASELLIIETENASQDYSIYGLYDIELVKEIGKAVLTPMGYYDGSSFTISGNTLSFKSYVGTSNNNKIWVYTR</sequence>
<reference evidence="1 2" key="1">
    <citation type="submission" date="2009-02" db="EMBL/GenBank/DDBJ databases">
        <title>The Genome Sequence of Fusobacterium sp. 3_1_5R.</title>
        <authorList>
            <consortium name="The Broad Institute Genome Sequencing Platform"/>
            <person name="Ward D."/>
            <person name="Young S.K."/>
            <person name="Kodira C.D."/>
            <person name="Zeng Q."/>
            <person name="Koehrsen M."/>
            <person name="Alvarado L."/>
            <person name="Berlin A."/>
            <person name="Borenstein D."/>
            <person name="Chen Z."/>
            <person name="Engels R."/>
            <person name="Freedman E."/>
            <person name="Gellesch M."/>
            <person name="Goldberg J."/>
            <person name="Griggs A."/>
            <person name="Gujja S."/>
            <person name="Heiman D."/>
            <person name="Hepburn T."/>
            <person name="Howarth C."/>
            <person name="Jen D."/>
            <person name="Larson L."/>
            <person name="Lewis B."/>
            <person name="Mehta T."/>
            <person name="Park D."/>
            <person name="Pearson M."/>
            <person name="Roberts A."/>
            <person name="Saif S."/>
            <person name="Shea T."/>
            <person name="Shenoy N."/>
            <person name="Sisk P."/>
            <person name="Stolte C."/>
            <person name="Sykes S."/>
            <person name="Walk T."/>
            <person name="White J."/>
            <person name="Yandava C."/>
            <person name="Allen-Vercoe E."/>
            <person name="Strauss J."/>
            <person name="Ambrose C."/>
            <person name="Lander E."/>
            <person name="Nusbaum C."/>
            <person name="Galagan J."/>
            <person name="Birren B."/>
        </authorList>
    </citation>
    <scope>NUCLEOTIDE SEQUENCE [LARGE SCALE GENOMIC DNA]</scope>
    <source>
        <strain evidence="1 2">3_1_5R</strain>
    </source>
</reference>
<feature type="non-terminal residue" evidence="1">
    <location>
        <position position="1"/>
    </location>
</feature>
<dbReference type="AlphaFoldDB" id="E5BIP4"/>
<proteinExistence type="predicted"/>
<dbReference type="EMBL" id="GG657979">
    <property type="protein sequence ID" value="EFS22367.1"/>
    <property type="molecule type" value="Genomic_DNA"/>
</dbReference>
<evidence type="ECO:0000313" key="1">
    <source>
        <dbReference type="EMBL" id="EFS22367.1"/>
    </source>
</evidence>
<evidence type="ECO:0000313" key="2">
    <source>
        <dbReference type="Proteomes" id="UP000002975"/>
    </source>
</evidence>
<accession>E5BIP4</accession>
<dbReference type="HOGENOM" id="CLU_2325639_0_0_0"/>
<dbReference type="RefSeq" id="WP_008802396.1">
    <property type="nucleotide sequence ID" value="NZ_GG657979.1"/>
</dbReference>
<organism evidence="1 2">
    <name type="scientific">Fusobacterium gonidiaformans 3-1-5R</name>
    <dbReference type="NCBI Taxonomy" id="469605"/>
    <lineage>
        <taxon>Bacteria</taxon>
        <taxon>Fusobacteriati</taxon>
        <taxon>Fusobacteriota</taxon>
        <taxon>Fusobacteriia</taxon>
        <taxon>Fusobacteriales</taxon>
        <taxon>Fusobacteriaceae</taxon>
        <taxon>Fusobacterium</taxon>
    </lineage>
</organism>
<dbReference type="Proteomes" id="UP000002975">
    <property type="component" value="Unassembled WGS sequence"/>
</dbReference>
<keyword evidence="2" id="KW-1185">Reference proteome</keyword>
<name>E5BIP4_9FUSO</name>